<feature type="compositionally biased region" description="Polar residues" evidence="1">
    <location>
        <begin position="66"/>
        <end position="79"/>
    </location>
</feature>
<keyword evidence="3" id="KW-1185">Reference proteome</keyword>
<organism evidence="2 3">
    <name type="scientific">Colocasia esculenta</name>
    <name type="common">Wild taro</name>
    <name type="synonym">Arum esculentum</name>
    <dbReference type="NCBI Taxonomy" id="4460"/>
    <lineage>
        <taxon>Eukaryota</taxon>
        <taxon>Viridiplantae</taxon>
        <taxon>Streptophyta</taxon>
        <taxon>Embryophyta</taxon>
        <taxon>Tracheophyta</taxon>
        <taxon>Spermatophyta</taxon>
        <taxon>Magnoliopsida</taxon>
        <taxon>Liliopsida</taxon>
        <taxon>Araceae</taxon>
        <taxon>Aroideae</taxon>
        <taxon>Colocasieae</taxon>
        <taxon>Colocasia</taxon>
    </lineage>
</organism>
<feature type="compositionally biased region" description="Polar residues" evidence="1">
    <location>
        <begin position="35"/>
        <end position="47"/>
    </location>
</feature>
<dbReference type="EMBL" id="NMUH01006210">
    <property type="protein sequence ID" value="MQM14739.1"/>
    <property type="molecule type" value="Genomic_DNA"/>
</dbReference>
<dbReference type="AlphaFoldDB" id="A0A843WWP2"/>
<gene>
    <name evidence="2" type="ORF">Taro_047672</name>
</gene>
<sequence>MEVGRWSAVVDTKGIISSGEMSSILSLELSTATLADSSGNSSTNRESTAAADSSAADSKTGVVADANSSCSGTANRYEF</sequence>
<comment type="caution">
    <text evidence="2">The sequence shown here is derived from an EMBL/GenBank/DDBJ whole genome shotgun (WGS) entry which is preliminary data.</text>
</comment>
<proteinExistence type="predicted"/>
<evidence type="ECO:0000313" key="2">
    <source>
        <dbReference type="EMBL" id="MQM14739.1"/>
    </source>
</evidence>
<name>A0A843WWP2_COLES</name>
<accession>A0A843WWP2</accession>
<feature type="region of interest" description="Disordered" evidence="1">
    <location>
        <begin position="35"/>
        <end position="79"/>
    </location>
</feature>
<evidence type="ECO:0000256" key="1">
    <source>
        <dbReference type="SAM" id="MobiDB-lite"/>
    </source>
</evidence>
<reference evidence="2" key="1">
    <citation type="submission" date="2017-07" db="EMBL/GenBank/DDBJ databases">
        <title>Taro Niue Genome Assembly and Annotation.</title>
        <authorList>
            <person name="Atibalentja N."/>
            <person name="Keating K."/>
            <person name="Fields C.J."/>
        </authorList>
    </citation>
    <scope>NUCLEOTIDE SEQUENCE</scope>
    <source>
        <strain evidence="2">Niue_2</strain>
        <tissue evidence="2">Leaf</tissue>
    </source>
</reference>
<feature type="compositionally biased region" description="Low complexity" evidence="1">
    <location>
        <begin position="49"/>
        <end position="58"/>
    </location>
</feature>
<evidence type="ECO:0000313" key="3">
    <source>
        <dbReference type="Proteomes" id="UP000652761"/>
    </source>
</evidence>
<dbReference type="Proteomes" id="UP000652761">
    <property type="component" value="Unassembled WGS sequence"/>
</dbReference>
<protein>
    <submittedName>
        <fullName evidence="2">Uncharacterized protein</fullName>
    </submittedName>
</protein>